<dbReference type="InterPro" id="IPR029063">
    <property type="entry name" value="SAM-dependent_MTases_sf"/>
</dbReference>
<dbReference type="GO" id="GO:0008757">
    <property type="term" value="F:S-adenosylmethionine-dependent methyltransferase activity"/>
    <property type="evidence" value="ECO:0007669"/>
    <property type="project" value="InterPro"/>
</dbReference>
<evidence type="ECO:0000259" key="1">
    <source>
        <dbReference type="Pfam" id="PF08241"/>
    </source>
</evidence>
<dbReference type="SUPFAM" id="SSF53335">
    <property type="entry name" value="S-adenosyl-L-methionine-dependent methyltransferases"/>
    <property type="match status" value="1"/>
</dbReference>
<accession>A0AAD5TCQ2</accession>
<comment type="caution">
    <text evidence="2">The sequence shown here is derived from an EMBL/GenBank/DDBJ whole genome shotgun (WGS) entry which is preliminary data.</text>
</comment>
<feature type="domain" description="Methyltransferase type 11" evidence="1">
    <location>
        <begin position="87"/>
        <end position="127"/>
    </location>
</feature>
<sequence length="240" mass="26957">MVWAKGLWTNGITQFPEACENLAIKVAGGRVGMRVMVTSEKSHAQISADRIARKGWTNVIVNVGDATNISSWRLVAPGGLDRHMKFTPFADSSVDSAISLDACYHFNTRQKFLKLCASKLKTGGLLSLSDIILGSAKLSALDRIFLRIFVIGTGVPMVNLVRLSEYEDDIKTAGFVNVEIEDVTDNVFGGLASFIRDRDTEFRHLLNWRRWLQYRVMRHFLEWVIAKGVLRFVVTKASYE</sequence>
<protein>
    <recommendedName>
        <fullName evidence="1">Methyltransferase type 11 domain-containing protein</fullName>
    </recommendedName>
</protein>
<reference evidence="2" key="1">
    <citation type="submission" date="2020-05" db="EMBL/GenBank/DDBJ databases">
        <title>Phylogenomic resolution of chytrid fungi.</title>
        <authorList>
            <person name="Stajich J.E."/>
            <person name="Amses K."/>
            <person name="Simmons R."/>
            <person name="Seto K."/>
            <person name="Myers J."/>
            <person name="Bonds A."/>
            <person name="Quandt C.A."/>
            <person name="Barry K."/>
            <person name="Liu P."/>
            <person name="Grigoriev I."/>
            <person name="Longcore J.E."/>
            <person name="James T.Y."/>
        </authorList>
    </citation>
    <scope>NUCLEOTIDE SEQUENCE</scope>
    <source>
        <strain evidence="2">JEL0513</strain>
    </source>
</reference>
<dbReference type="Gene3D" id="3.40.50.150">
    <property type="entry name" value="Vaccinia Virus protein VP39"/>
    <property type="match status" value="1"/>
</dbReference>
<dbReference type="EMBL" id="JADGJH010000007">
    <property type="protein sequence ID" value="KAJ3143097.1"/>
    <property type="molecule type" value="Genomic_DNA"/>
</dbReference>
<dbReference type="Pfam" id="PF08241">
    <property type="entry name" value="Methyltransf_11"/>
    <property type="match status" value="1"/>
</dbReference>
<dbReference type="AlphaFoldDB" id="A0AAD5TCQ2"/>
<dbReference type="Proteomes" id="UP001211907">
    <property type="component" value="Unassembled WGS sequence"/>
</dbReference>
<proteinExistence type="predicted"/>
<dbReference type="InterPro" id="IPR013216">
    <property type="entry name" value="Methyltransf_11"/>
</dbReference>
<organism evidence="2 3">
    <name type="scientific">Physocladia obscura</name>
    <dbReference type="NCBI Taxonomy" id="109957"/>
    <lineage>
        <taxon>Eukaryota</taxon>
        <taxon>Fungi</taxon>
        <taxon>Fungi incertae sedis</taxon>
        <taxon>Chytridiomycota</taxon>
        <taxon>Chytridiomycota incertae sedis</taxon>
        <taxon>Chytridiomycetes</taxon>
        <taxon>Chytridiales</taxon>
        <taxon>Chytriomycetaceae</taxon>
        <taxon>Physocladia</taxon>
    </lineage>
</organism>
<name>A0AAD5TCQ2_9FUNG</name>
<keyword evidence="3" id="KW-1185">Reference proteome</keyword>
<gene>
    <name evidence="2" type="ORF">HK100_011396</name>
</gene>
<evidence type="ECO:0000313" key="2">
    <source>
        <dbReference type="EMBL" id="KAJ3143097.1"/>
    </source>
</evidence>
<evidence type="ECO:0000313" key="3">
    <source>
        <dbReference type="Proteomes" id="UP001211907"/>
    </source>
</evidence>